<dbReference type="EMBL" id="CP073910">
    <property type="protein sequence ID" value="QUT07918.1"/>
    <property type="molecule type" value="Genomic_DNA"/>
</dbReference>
<protein>
    <submittedName>
        <fullName evidence="1">Uncharacterized protein</fullName>
    </submittedName>
</protein>
<evidence type="ECO:0000313" key="2">
    <source>
        <dbReference type="Proteomes" id="UP000681425"/>
    </source>
</evidence>
<sequence length="160" mass="16070">MTLRATLALKVDAQLASALDIGSAEYKIDELFRQVLSNGVGLNQANNCFTDNFAIVGAGNQSYDVAGGLTNALGQALTFTAIKAILVKNTGTAPLTIGAGSNPLAAFMGAGTHTIIIPPGGLILLIDPTAAGQAVVPSTGDVLRIAGTDAAGTIMIFGEA</sequence>
<keyword evidence="2" id="KW-1185">Reference proteome</keyword>
<reference evidence="1" key="1">
    <citation type="submission" date="2021-04" db="EMBL/GenBank/DDBJ databases">
        <title>Isolation of p-tert-butylphenol degrading bacteria Sphingobium phenoxybenzoativorans Tas13 from active sludge.</title>
        <authorList>
            <person name="Li Y."/>
        </authorList>
    </citation>
    <scope>NUCLEOTIDE SEQUENCE</scope>
    <source>
        <strain evidence="1">Tas13</strain>
    </source>
</reference>
<evidence type="ECO:0000313" key="1">
    <source>
        <dbReference type="EMBL" id="QUT07918.1"/>
    </source>
</evidence>
<accession>A0A975Q3X5</accession>
<dbReference type="RefSeq" id="WP_212610868.1">
    <property type="nucleotide sequence ID" value="NZ_CP073910.1"/>
</dbReference>
<dbReference type="Proteomes" id="UP000681425">
    <property type="component" value="Chromosome"/>
</dbReference>
<dbReference type="KEGG" id="spph:KFK14_11315"/>
<organism evidence="1 2">
    <name type="scientific">Sphingobium phenoxybenzoativorans</name>
    <dbReference type="NCBI Taxonomy" id="1592790"/>
    <lineage>
        <taxon>Bacteria</taxon>
        <taxon>Pseudomonadati</taxon>
        <taxon>Pseudomonadota</taxon>
        <taxon>Alphaproteobacteria</taxon>
        <taxon>Sphingomonadales</taxon>
        <taxon>Sphingomonadaceae</taxon>
        <taxon>Sphingobium</taxon>
    </lineage>
</organism>
<dbReference type="AlphaFoldDB" id="A0A975Q3X5"/>
<proteinExistence type="predicted"/>
<name>A0A975Q3X5_9SPHN</name>
<gene>
    <name evidence="1" type="ORF">KFK14_11315</name>
</gene>